<gene>
    <name evidence="1" type="ORF">S01H4_67126</name>
</gene>
<dbReference type="AlphaFoldDB" id="X1EAH7"/>
<feature type="non-terminal residue" evidence="1">
    <location>
        <position position="1"/>
    </location>
</feature>
<dbReference type="NCBIfam" id="TIGR00229">
    <property type="entry name" value="sensory_box"/>
    <property type="match status" value="1"/>
</dbReference>
<evidence type="ECO:0000313" key="1">
    <source>
        <dbReference type="EMBL" id="GAH30281.1"/>
    </source>
</evidence>
<dbReference type="InterPro" id="IPR000014">
    <property type="entry name" value="PAS"/>
</dbReference>
<evidence type="ECO:0008006" key="2">
    <source>
        <dbReference type="Google" id="ProtNLM"/>
    </source>
</evidence>
<name>X1EAH7_9ZZZZ</name>
<organism evidence="1">
    <name type="scientific">marine sediment metagenome</name>
    <dbReference type="NCBI Taxonomy" id="412755"/>
    <lineage>
        <taxon>unclassified sequences</taxon>
        <taxon>metagenomes</taxon>
        <taxon>ecological metagenomes</taxon>
    </lineage>
</organism>
<accession>X1EAH7</accession>
<feature type="non-terminal residue" evidence="1">
    <location>
        <position position="45"/>
    </location>
</feature>
<protein>
    <recommendedName>
        <fullName evidence="2">PAS domain-containing protein</fullName>
    </recommendedName>
</protein>
<dbReference type="EMBL" id="BART01042007">
    <property type="protein sequence ID" value="GAH30281.1"/>
    <property type="molecule type" value="Genomic_DNA"/>
</dbReference>
<proteinExistence type="predicted"/>
<dbReference type="InterPro" id="IPR035965">
    <property type="entry name" value="PAS-like_dom_sf"/>
</dbReference>
<comment type="caution">
    <text evidence="1">The sequence shown here is derived from an EMBL/GenBank/DDBJ whole genome shotgun (WGS) entry which is preliminary data.</text>
</comment>
<sequence length="45" mass="5044">AQISAIRRSQAVIEFKLDGTIITANEVFLDAMGYTLDEVKGRHHK</sequence>
<dbReference type="SUPFAM" id="SSF55785">
    <property type="entry name" value="PYP-like sensor domain (PAS domain)"/>
    <property type="match status" value="1"/>
</dbReference>
<dbReference type="Gene3D" id="3.30.450.20">
    <property type="entry name" value="PAS domain"/>
    <property type="match status" value="1"/>
</dbReference>
<reference evidence="1" key="1">
    <citation type="journal article" date="2014" name="Front. Microbiol.">
        <title>High frequency of phylogenetically diverse reductive dehalogenase-homologous genes in deep subseafloor sedimentary metagenomes.</title>
        <authorList>
            <person name="Kawai M."/>
            <person name="Futagami T."/>
            <person name="Toyoda A."/>
            <person name="Takaki Y."/>
            <person name="Nishi S."/>
            <person name="Hori S."/>
            <person name="Arai W."/>
            <person name="Tsubouchi T."/>
            <person name="Morono Y."/>
            <person name="Uchiyama I."/>
            <person name="Ito T."/>
            <person name="Fujiyama A."/>
            <person name="Inagaki F."/>
            <person name="Takami H."/>
        </authorList>
    </citation>
    <scope>NUCLEOTIDE SEQUENCE</scope>
    <source>
        <strain evidence="1">Expedition CK06-06</strain>
    </source>
</reference>